<dbReference type="PANTHER" id="PTHR35174">
    <property type="entry name" value="BLL7171 PROTEIN-RELATED"/>
    <property type="match status" value="1"/>
</dbReference>
<evidence type="ECO:0000259" key="2">
    <source>
        <dbReference type="Pfam" id="PF03795"/>
    </source>
</evidence>
<accession>A0A3E1Y8S5</accession>
<dbReference type="Pfam" id="PF03795">
    <property type="entry name" value="YCII"/>
    <property type="match status" value="1"/>
</dbReference>
<dbReference type="InterPro" id="IPR011008">
    <property type="entry name" value="Dimeric_a/b-barrel"/>
</dbReference>
<dbReference type="SUPFAM" id="SSF54909">
    <property type="entry name" value="Dimeric alpha+beta barrel"/>
    <property type="match status" value="1"/>
</dbReference>
<feature type="domain" description="YCII-related" evidence="2">
    <location>
        <begin position="9"/>
        <end position="109"/>
    </location>
</feature>
<name>A0A3E1Y8S5_9BACT</name>
<protein>
    <submittedName>
        <fullName evidence="3">Transcription initiation protein</fullName>
    </submittedName>
</protein>
<evidence type="ECO:0000313" key="3">
    <source>
        <dbReference type="EMBL" id="RFS21812.1"/>
    </source>
</evidence>
<dbReference type="Proteomes" id="UP000260644">
    <property type="component" value="Unassembled WGS sequence"/>
</dbReference>
<gene>
    <name evidence="3" type="ORF">DVR12_14230</name>
</gene>
<dbReference type="RefSeq" id="WP_116976396.1">
    <property type="nucleotide sequence ID" value="NZ_QPMM01000007.1"/>
</dbReference>
<evidence type="ECO:0000313" key="4">
    <source>
        <dbReference type="Proteomes" id="UP000260644"/>
    </source>
</evidence>
<dbReference type="OrthoDB" id="7782105at2"/>
<reference evidence="3 4" key="1">
    <citation type="submission" date="2018-07" db="EMBL/GenBank/DDBJ databases">
        <title>Chitinophaga K2CV101002-2 sp. nov., isolated from a monsoon evergreen broad-leaved forest soil.</title>
        <authorList>
            <person name="Lv Y."/>
        </authorList>
    </citation>
    <scope>NUCLEOTIDE SEQUENCE [LARGE SCALE GENOMIC DNA]</scope>
    <source>
        <strain evidence="3 4">GDMCC 1.1288</strain>
    </source>
</reference>
<proteinExistence type="inferred from homology"/>
<evidence type="ECO:0000256" key="1">
    <source>
        <dbReference type="ARBA" id="ARBA00007689"/>
    </source>
</evidence>
<dbReference type="PANTHER" id="PTHR35174:SF1">
    <property type="entry name" value="BLL0086 PROTEIN"/>
    <property type="match status" value="1"/>
</dbReference>
<organism evidence="3 4">
    <name type="scientific">Chitinophaga silvatica</name>
    <dbReference type="NCBI Taxonomy" id="2282649"/>
    <lineage>
        <taxon>Bacteria</taxon>
        <taxon>Pseudomonadati</taxon>
        <taxon>Bacteroidota</taxon>
        <taxon>Chitinophagia</taxon>
        <taxon>Chitinophagales</taxon>
        <taxon>Chitinophagaceae</taxon>
        <taxon>Chitinophaga</taxon>
    </lineage>
</organism>
<dbReference type="EMBL" id="QPMM01000007">
    <property type="protein sequence ID" value="RFS21812.1"/>
    <property type="molecule type" value="Genomic_DNA"/>
</dbReference>
<sequence length="114" mass="12545">MDEFILLFRHQDGNKIASPEQIQHWMQQTKEWVDGIVAQNKFVGSNGILFDDSKVVRHNGVVTDGPFGDTNETIGGYVIVKADSIAEAVSFAKGCPVLQGEANTVEVRRLAKSK</sequence>
<keyword evidence="4" id="KW-1185">Reference proteome</keyword>
<dbReference type="AlphaFoldDB" id="A0A3E1Y8S5"/>
<comment type="similarity">
    <text evidence="1">Belongs to the YciI family.</text>
</comment>
<dbReference type="Gene3D" id="3.30.70.1060">
    <property type="entry name" value="Dimeric alpha+beta barrel"/>
    <property type="match status" value="1"/>
</dbReference>
<dbReference type="InterPro" id="IPR005545">
    <property type="entry name" value="YCII"/>
</dbReference>
<comment type="caution">
    <text evidence="3">The sequence shown here is derived from an EMBL/GenBank/DDBJ whole genome shotgun (WGS) entry which is preliminary data.</text>
</comment>